<gene>
    <name evidence="3" type="ORF">GCM10009554_30870</name>
</gene>
<sequence>MSFEQLFADVARVIEGVGVVIMTVGLVSVLLRYAYAAASDRTRTGSYERLRVNIGRVILLGLEILIVGDIVRTIIVEASVQSVLVLGLIVVIRTVLSFALEVEISGRWPWQQTPHTTPPQAVQSPETLEEK</sequence>
<organism evidence="3 4">
    <name type="scientific">Kribbella koreensis</name>
    <dbReference type="NCBI Taxonomy" id="57909"/>
    <lineage>
        <taxon>Bacteria</taxon>
        <taxon>Bacillati</taxon>
        <taxon>Actinomycetota</taxon>
        <taxon>Actinomycetes</taxon>
        <taxon>Propionibacteriales</taxon>
        <taxon>Kribbellaceae</taxon>
        <taxon>Kribbella</taxon>
    </lineage>
</organism>
<accession>A0ABP4AVD4</accession>
<dbReference type="Proteomes" id="UP001500542">
    <property type="component" value="Unassembled WGS sequence"/>
</dbReference>
<feature type="compositionally biased region" description="Low complexity" evidence="1">
    <location>
        <begin position="111"/>
        <end position="120"/>
    </location>
</feature>
<dbReference type="PANTHER" id="PTHR38468:SF1">
    <property type="entry name" value="SLL0939 PROTEIN"/>
    <property type="match status" value="1"/>
</dbReference>
<keyword evidence="4" id="KW-1185">Reference proteome</keyword>
<evidence type="ECO:0000256" key="1">
    <source>
        <dbReference type="SAM" id="MobiDB-lite"/>
    </source>
</evidence>
<evidence type="ECO:0000313" key="4">
    <source>
        <dbReference type="Proteomes" id="UP001500542"/>
    </source>
</evidence>
<feature type="transmembrane region" description="Helical" evidence="2">
    <location>
        <begin position="57"/>
        <end position="75"/>
    </location>
</feature>
<feature type="compositionally biased region" description="Polar residues" evidence="1">
    <location>
        <begin position="121"/>
        <end position="131"/>
    </location>
</feature>
<proteinExistence type="predicted"/>
<keyword evidence="2" id="KW-1133">Transmembrane helix</keyword>
<evidence type="ECO:0000313" key="3">
    <source>
        <dbReference type="EMBL" id="GAA0940278.1"/>
    </source>
</evidence>
<keyword evidence="2" id="KW-0472">Membrane</keyword>
<dbReference type="RefSeq" id="WP_343969380.1">
    <property type="nucleotide sequence ID" value="NZ_BAAAHK010000007.1"/>
</dbReference>
<dbReference type="Pfam" id="PF07784">
    <property type="entry name" value="DUF1622"/>
    <property type="match status" value="1"/>
</dbReference>
<evidence type="ECO:0000256" key="2">
    <source>
        <dbReference type="SAM" id="Phobius"/>
    </source>
</evidence>
<feature type="transmembrane region" description="Helical" evidence="2">
    <location>
        <begin position="81"/>
        <end position="100"/>
    </location>
</feature>
<protein>
    <recommendedName>
        <fullName evidence="5">DUF1622 domain-containing protein</fullName>
    </recommendedName>
</protein>
<keyword evidence="2" id="KW-0812">Transmembrane</keyword>
<comment type="caution">
    <text evidence="3">The sequence shown here is derived from an EMBL/GenBank/DDBJ whole genome shotgun (WGS) entry which is preliminary data.</text>
</comment>
<feature type="region of interest" description="Disordered" evidence="1">
    <location>
        <begin position="111"/>
        <end position="131"/>
    </location>
</feature>
<dbReference type="PANTHER" id="PTHR38468">
    <property type="entry name" value="SLL0939 PROTEIN"/>
    <property type="match status" value="1"/>
</dbReference>
<evidence type="ECO:0008006" key="5">
    <source>
        <dbReference type="Google" id="ProtNLM"/>
    </source>
</evidence>
<dbReference type="InterPro" id="IPR012427">
    <property type="entry name" value="DUF1622"/>
</dbReference>
<name>A0ABP4AVD4_9ACTN</name>
<dbReference type="EMBL" id="BAAAHK010000007">
    <property type="protein sequence ID" value="GAA0940278.1"/>
    <property type="molecule type" value="Genomic_DNA"/>
</dbReference>
<reference evidence="4" key="1">
    <citation type="journal article" date="2019" name="Int. J. Syst. Evol. Microbiol.">
        <title>The Global Catalogue of Microorganisms (GCM) 10K type strain sequencing project: providing services to taxonomists for standard genome sequencing and annotation.</title>
        <authorList>
            <consortium name="The Broad Institute Genomics Platform"/>
            <consortium name="The Broad Institute Genome Sequencing Center for Infectious Disease"/>
            <person name="Wu L."/>
            <person name="Ma J."/>
        </authorList>
    </citation>
    <scope>NUCLEOTIDE SEQUENCE [LARGE SCALE GENOMIC DNA]</scope>
    <source>
        <strain evidence="4">JCM 10977</strain>
    </source>
</reference>
<feature type="transmembrane region" description="Helical" evidence="2">
    <location>
        <begin position="16"/>
        <end position="36"/>
    </location>
</feature>